<reference evidence="1 2" key="3">
    <citation type="journal article" date="1987" name="Virology">
        <title>Molecular cloning and physical mapping of the genome of insect iridescent virus type 6: further evidence for circular permutation of the viral genome.</title>
        <authorList>
            <person name="Schnitzler P."/>
            <person name="Soltau J.B."/>
            <person name="Fischer M."/>
            <person name="Reisner H."/>
            <person name="Scholz J."/>
            <person name="Delius H."/>
            <person name="Darai G."/>
        </authorList>
    </citation>
    <scope>NUCLEOTIDE SEQUENCE [LARGE SCALE GENOMIC DNA]</scope>
</reference>
<organismHost>
    <name type="scientific">Gryllus bimaculatus</name>
    <name type="common">Two-spotted cricket</name>
    <dbReference type="NCBI Taxonomy" id="6999"/>
</organismHost>
<reference evidence="1 2" key="6">
    <citation type="journal article" date="1992" name="Virus Genes">
        <title>Characterization of the third origin of DNA replication of the genome of insect iridescent virus type 6.</title>
        <authorList>
            <person name="Sonntag K.C."/>
            <person name="Darai G."/>
        </authorList>
    </citation>
    <scope>NUCLEOTIDE SEQUENCE [LARGE SCALE GENOMIC DNA]</scope>
</reference>
<reference evidence="1 2" key="11">
    <citation type="journal article" date="1994" name="Virus Genes">
        <title>Chilo iridescent virus encodes a putative helicase belonging to a distinct family within the "DEAD/H" superfamily: implications for the evolution of large DNA viruses.</title>
        <authorList>
            <person name="Sonntag K.C."/>
            <person name="Schnitzler P."/>
            <person name="Koonin E.V."/>
            <person name="Darai G."/>
        </authorList>
    </citation>
    <scope>NUCLEOTIDE SEQUENCE [LARGE SCALE GENOMIC DNA]</scope>
</reference>
<reference evidence="1 2" key="1">
    <citation type="journal article" date="1984" name="J. Virol.">
        <title>DNA analysis of insect iridescent virus 6: evidence for circular permutation and terminal redundancy.</title>
        <authorList>
            <person name="Delius H."/>
            <person name="Darai G."/>
            <person name="Fluegel R.M."/>
        </authorList>
    </citation>
    <scope>NUCLEOTIDE SEQUENCE [LARGE SCALE GENOMIC DNA]</scope>
</reference>
<protein>
    <submittedName>
        <fullName evidence="1">112R</fullName>
    </submittedName>
</protein>
<keyword evidence="2" id="KW-1185">Reference proteome</keyword>
<dbReference type="Proteomes" id="UP000001359">
    <property type="component" value="Segment"/>
</dbReference>
<reference evidence="1 2" key="9">
    <citation type="journal article" date="1994" name="J. Gen. Virol.">
        <title>Insect iridescent virus type 6 encodes a polypeptide related to the largest subunit of eukaryotic RNA polymerase II.</title>
        <authorList>
            <person name="Schnitzler P."/>
            <person name="Sonntag K.C."/>
            <person name="Muller M."/>
            <person name="Janssen W."/>
            <person name="Bugert J.J."/>
            <person name="Koonin E.V."/>
            <person name="Darai G."/>
        </authorList>
    </citation>
    <scope>NUCLEOTIDE SEQUENCE [LARGE SCALE GENOMIC DNA]</scope>
</reference>
<evidence type="ECO:0000313" key="1">
    <source>
        <dbReference type="EMBL" id="AAK82019.1"/>
    </source>
</evidence>
<dbReference type="RefSeq" id="NP_149575.1">
    <property type="nucleotide sequence ID" value="NC_003038.1"/>
</dbReference>
<name>Q91G13_IIV6</name>
<organismHost>
    <name type="scientific">Chilo suppressalis</name>
    <name type="common">Asiatic rice borer moth</name>
    <dbReference type="NCBI Taxonomy" id="168631"/>
</organismHost>
<reference evidence="1 2" key="15">
    <citation type="journal article" date="2001" name="Virology">
        <title>Analysis of the first complete DNA sequence of an invertebrate iridovirus: coding strategy of the genome of Chilo iridescent virus.</title>
        <authorList>
            <person name="Jakob N.J."/>
            <person name="Muller K."/>
            <person name="Bahr U."/>
            <person name="Darai G."/>
        </authorList>
    </citation>
    <scope>NUCLEOTIDE SEQUENCE [LARGE SCALE GENOMIC DNA]</scope>
</reference>
<dbReference type="KEGG" id="vg:1733110"/>
<reference evidence="1 2" key="13">
    <citation type="journal article" date="1998" name="Virus Genes">
        <title>Identification of a thymidylate synthase gene within the genome of Chilo iridescent virus.</title>
        <authorList>
            <person name="Muller K."/>
            <person name="Tidona C.A."/>
            <person name="Bahr U."/>
            <person name="Darai G."/>
        </authorList>
    </citation>
    <scope>NUCLEOTIDE SEQUENCE [LARGE SCALE GENOMIC DNA]</scope>
</reference>
<reference evidence="1 2" key="4">
    <citation type="journal article" date="1988" name="Virology">
        <title>Identification and characterization of the repetitive DNA element in the genome of insect iridescent virus type 6.</title>
        <authorList>
            <person name="Fischer M."/>
            <person name="Schnitzler P."/>
            <person name="Delius H."/>
            <person name="Darai G."/>
        </authorList>
    </citation>
    <scope>NUCLEOTIDE SEQUENCE [LARGE SCALE GENOMIC DNA]</scope>
</reference>
<reference evidence="1 2" key="10">
    <citation type="journal article" date="1994" name="Nucleic Acids Res.">
        <title>Identification of genes encoding zinc finger proteins, non-histone chromosomal HMG protein homologue, and a putative GTP phosphohydrolase in the genome of Chilo iridescent virus.</title>
        <authorList>
            <person name="Schnitzler P."/>
            <person name="Hug M."/>
            <person name="Handermann M."/>
            <person name="Janssen W."/>
            <person name="Koonin E.V."/>
            <person name="Delius H."/>
            <person name="Darai C."/>
        </authorList>
    </citation>
    <scope>NUCLEOTIDE SEQUENCE [LARGE SCALE GENOMIC DNA]</scope>
</reference>
<reference evidence="1 2" key="7">
    <citation type="journal article" date="1993" name="J. Gen. Virol.">
        <title>Identification of the gene encoding the major capsid protein of insect iridescent virus type 6 by polymerase chain reaction.</title>
        <authorList>
            <person name="Stohwasser R."/>
            <person name="Raab K."/>
            <person name="Schnitzler P."/>
            <person name="Janssen W."/>
            <person name="Darai G."/>
        </authorList>
    </citation>
    <scope>NUCLEOTIDE SEQUENCE [LARGE SCALE GENOMIC DNA]</scope>
</reference>
<accession>Q91G13</accession>
<reference evidence="1 2" key="14">
    <citation type="journal article" date="1999" name="Virus Genes">
        <title>Identification of a gene cluster within the genome of Chilo iridescent virus encoding enzymes involved in viral DNA replication and processing.</title>
        <authorList>
            <person name="Muller K."/>
            <person name="Tidona C.A."/>
            <person name="Darai G."/>
        </authorList>
    </citation>
    <scope>NUCLEOTIDE SEQUENCE [LARGE SCALE GENOMIC DNA]</scope>
</reference>
<reference evidence="1 2" key="2">
    <citation type="journal article" date="1986" name="Med. Microbiol. Immunol.">
        <title>Insect iridescent virus type 6 induced toxic degenerative hepatitis in mice.</title>
        <authorList>
            <person name="Lorbacher de Ruiz H."/>
            <person name="Gelderblom H."/>
            <person name="Hofmann W."/>
            <person name="Darai G."/>
        </authorList>
    </citation>
    <scope>NUCLEOTIDE SEQUENCE [LARGE SCALE GENOMIC DNA]</scope>
</reference>
<proteinExistence type="predicted"/>
<dbReference type="GeneID" id="1733110"/>
<reference evidence="1 2" key="12">
    <citation type="journal article" date="1997" name="Virus Genes">
        <title>The DNA sequence of Chilo iridescent virus between the genome coordinates 0.101 and 0.391; similarities in coding strategy between insect and vertebrate iridoviruses.</title>
        <authorList>
            <person name="Bahr U."/>
            <person name="Tidona C.A."/>
            <person name="Darai G."/>
        </authorList>
    </citation>
    <scope>NUCLEOTIDE SEQUENCE [LARGE SCALE GENOMIC DNA]</scope>
</reference>
<organismHost>
    <name type="scientific">Spodoptera frugiperda</name>
    <name type="common">Fall armyworm</name>
    <dbReference type="NCBI Taxonomy" id="7108"/>
</organismHost>
<reference evidence="1 2" key="8">
    <citation type="journal article" date="1994" name="Intervirology">
        <title>Identification of the primary structure and the coding capacity of the genome of insect iridescent virus type 6 between the genome coordinates 0.310 and 0.347 (7990 bp).</title>
        <authorList>
            <person name="Sonntag K.C."/>
            <person name="Schnitzler P."/>
            <person name="Janssen W."/>
            <person name="Darai G."/>
        </authorList>
    </citation>
    <scope>NUCLEOTIDE SEQUENCE [LARGE SCALE GENOMIC DNA]</scope>
</reference>
<organismHost>
    <name type="scientific">Acheta domesticus</name>
    <name type="common">House cricket</name>
    <dbReference type="NCBI Taxonomy" id="6997"/>
</organismHost>
<dbReference type="EMBL" id="AF303741">
    <property type="protein sequence ID" value="AAK82019.1"/>
    <property type="molecule type" value="Genomic_DNA"/>
</dbReference>
<reference evidence="1 2" key="5">
    <citation type="journal article" date="1992" name="Virus Genes">
        <title>Identification and mapping of origins of DNA replication within the DNA sequences of the genome of insect iridescent virus type 6.</title>
        <authorList>
            <person name="Handermann M."/>
            <person name="Schnitzler P."/>
            <person name="Rosen-Wolff A."/>
            <person name="Raab K."/>
            <person name="Sonntag K.C."/>
            <person name="Darai G."/>
        </authorList>
    </citation>
    <scope>NUCLEOTIDE SEQUENCE [LARGE SCALE GENOMIC DNA]</scope>
</reference>
<organismHost>
    <name type="scientific">Gryllus campestris</name>
    <dbReference type="NCBI Taxonomy" id="58607"/>
</organismHost>
<evidence type="ECO:0000313" key="2">
    <source>
        <dbReference type="Proteomes" id="UP000001359"/>
    </source>
</evidence>
<organism evidence="1 2">
    <name type="scientific">Invertebrate iridescent virus 6</name>
    <name type="common">IIV-6</name>
    <name type="synonym">Chilo iridescent virus</name>
    <dbReference type="NCBI Taxonomy" id="176652"/>
    <lineage>
        <taxon>Viruses</taxon>
        <taxon>Varidnaviria</taxon>
        <taxon>Bamfordvirae</taxon>
        <taxon>Nucleocytoviricota</taxon>
        <taxon>Megaviricetes</taxon>
        <taxon>Pimascovirales</taxon>
        <taxon>Pimascovirales incertae sedis</taxon>
        <taxon>Iridoviridae</taxon>
        <taxon>Betairidovirinae</taxon>
        <taxon>Iridovirus</taxon>
        <taxon>Iridovirus chilo1</taxon>
    </lineage>
</organism>
<sequence length="42" mass="5008">MPLLSIIQFQLELMMLINYKIIMMICQVKKVDIKVPEPLYLI</sequence>